<dbReference type="AlphaFoldDB" id="A0A0L7LQ69"/>
<comment type="caution">
    <text evidence="2">The sequence shown here is derived from an EMBL/GenBank/DDBJ whole genome shotgun (WGS) entry which is preliminary data.</text>
</comment>
<organism evidence="2 3">
    <name type="scientific">Operophtera brumata</name>
    <name type="common">Winter moth</name>
    <name type="synonym">Phalaena brumata</name>
    <dbReference type="NCBI Taxonomy" id="104452"/>
    <lineage>
        <taxon>Eukaryota</taxon>
        <taxon>Metazoa</taxon>
        <taxon>Ecdysozoa</taxon>
        <taxon>Arthropoda</taxon>
        <taxon>Hexapoda</taxon>
        <taxon>Insecta</taxon>
        <taxon>Pterygota</taxon>
        <taxon>Neoptera</taxon>
        <taxon>Endopterygota</taxon>
        <taxon>Lepidoptera</taxon>
        <taxon>Glossata</taxon>
        <taxon>Ditrysia</taxon>
        <taxon>Geometroidea</taxon>
        <taxon>Geometridae</taxon>
        <taxon>Larentiinae</taxon>
        <taxon>Operophtera</taxon>
    </lineage>
</organism>
<name>A0A0L7LQ69_OPEBR</name>
<feature type="compositionally biased region" description="Basic and acidic residues" evidence="1">
    <location>
        <begin position="202"/>
        <end position="216"/>
    </location>
</feature>
<feature type="compositionally biased region" description="Basic residues" evidence="1">
    <location>
        <begin position="114"/>
        <end position="126"/>
    </location>
</feature>
<evidence type="ECO:0000313" key="2">
    <source>
        <dbReference type="EMBL" id="KOB77587.1"/>
    </source>
</evidence>
<keyword evidence="3" id="KW-1185">Reference proteome</keyword>
<evidence type="ECO:0000256" key="1">
    <source>
        <dbReference type="SAM" id="MobiDB-lite"/>
    </source>
</evidence>
<dbReference type="Proteomes" id="UP000037510">
    <property type="component" value="Unassembled WGS sequence"/>
</dbReference>
<dbReference type="STRING" id="104452.A0A0L7LQ69"/>
<feature type="compositionally biased region" description="Polar residues" evidence="1">
    <location>
        <begin position="20"/>
        <end position="29"/>
    </location>
</feature>
<gene>
    <name evidence="2" type="ORF">OBRU01_00831</name>
</gene>
<protein>
    <submittedName>
        <fullName evidence="2">Transposon Ty3-G Gag-Pol polyprotein</fullName>
    </submittedName>
</protein>
<sequence>MDDDDGHTRGNGSDERDTRGNGSNGNDTRGNGPFRKDTRGNGSNGKDTRGNGPFGKDTRVSDVISRGERLTHTTEEGELEVTGQNLIEDDSETSVQFSRQEIVYEDTHKNQKDIRKKCDHHNKIKKVTGQETTTSRSRKRRRYHSTSSEVRDDSPSPKRLSRSKFRREESYGPRVQRRRYSTSSESRDDSPPLKRIRRSKPRIKESDSSMDQKQKQVSEINGEETGIDRYVLGIKVNGSVISCHADLGSQCSLIRHRKAPTQYEVGDLVRIERQVQHDGKSQKLSVKYQGPYRIVKLLPNDRFLVEDTPLTRKHGRKYEAVVAIDKIQPWMNFNRDLESGSSENEVPSENE</sequence>
<feature type="region of interest" description="Disordered" evidence="1">
    <location>
        <begin position="1"/>
        <end position="221"/>
    </location>
</feature>
<feature type="compositionally biased region" description="Basic and acidic residues" evidence="1">
    <location>
        <begin position="1"/>
        <end position="19"/>
    </location>
</feature>
<feature type="compositionally biased region" description="Basic and acidic residues" evidence="1">
    <location>
        <begin position="56"/>
        <end position="75"/>
    </location>
</feature>
<reference evidence="2 3" key="1">
    <citation type="journal article" date="2015" name="Genome Biol. Evol.">
        <title>The genome of winter moth (Operophtera brumata) provides a genomic perspective on sexual dimorphism and phenology.</title>
        <authorList>
            <person name="Derks M.F."/>
            <person name="Smit S."/>
            <person name="Salis L."/>
            <person name="Schijlen E."/>
            <person name="Bossers A."/>
            <person name="Mateman C."/>
            <person name="Pijl A.S."/>
            <person name="de Ridder D."/>
            <person name="Groenen M.A."/>
            <person name="Visser M.E."/>
            <person name="Megens H.J."/>
        </authorList>
    </citation>
    <scope>NUCLEOTIDE SEQUENCE [LARGE SCALE GENOMIC DNA]</scope>
    <source>
        <strain evidence="2">WM2013NL</strain>
        <tissue evidence="2">Head and thorax</tissue>
    </source>
</reference>
<proteinExistence type="predicted"/>
<accession>A0A0L7LQ69</accession>
<evidence type="ECO:0000313" key="3">
    <source>
        <dbReference type="Proteomes" id="UP000037510"/>
    </source>
</evidence>
<dbReference type="EMBL" id="JTDY01000351">
    <property type="protein sequence ID" value="KOB77587.1"/>
    <property type="molecule type" value="Genomic_DNA"/>
</dbReference>